<dbReference type="PANTHER" id="PTHR40261">
    <property type="match status" value="1"/>
</dbReference>
<keyword evidence="2" id="KW-0479">Metal-binding</keyword>
<dbReference type="Pfam" id="PF00355">
    <property type="entry name" value="Rieske"/>
    <property type="match status" value="1"/>
</dbReference>
<feature type="region of interest" description="Disordered" evidence="5">
    <location>
        <begin position="124"/>
        <end position="143"/>
    </location>
</feature>
<dbReference type="PANTHER" id="PTHR40261:SF1">
    <property type="entry name" value="RIESKE DOMAIN-CONTAINING PROTEIN"/>
    <property type="match status" value="1"/>
</dbReference>
<reference evidence="7 8" key="1">
    <citation type="journal article" date="2014" name="Int. J. Syst. Evol. Microbiol.">
        <title>Complete genome sequence of Corynebacterium casei LMG S-19264T (=DSM 44701T), isolated from a smear-ripened cheese.</title>
        <authorList>
            <consortium name="US DOE Joint Genome Institute (JGI-PGF)"/>
            <person name="Walter F."/>
            <person name="Albersmeier A."/>
            <person name="Kalinowski J."/>
            <person name="Ruckert C."/>
        </authorList>
    </citation>
    <scope>NUCLEOTIDE SEQUENCE [LARGE SCALE GENOMIC DNA]</scope>
    <source>
        <strain evidence="7 8">CGMCC 4.7215</strain>
    </source>
</reference>
<organism evidence="7 8">
    <name type="scientific">Halovenus rubra</name>
    <dbReference type="NCBI Taxonomy" id="869890"/>
    <lineage>
        <taxon>Archaea</taxon>
        <taxon>Methanobacteriati</taxon>
        <taxon>Methanobacteriota</taxon>
        <taxon>Stenosarchaea group</taxon>
        <taxon>Halobacteria</taxon>
        <taxon>Halobacteriales</taxon>
        <taxon>Haloarculaceae</taxon>
        <taxon>Halovenus</taxon>
    </lineage>
</organism>
<feature type="compositionally biased region" description="Low complexity" evidence="5">
    <location>
        <begin position="134"/>
        <end position="143"/>
    </location>
</feature>
<comment type="caution">
    <text evidence="7">The sequence shown here is derived from an EMBL/GenBank/DDBJ whole genome shotgun (WGS) entry which is preliminary data.</text>
</comment>
<dbReference type="SUPFAM" id="SSF50022">
    <property type="entry name" value="ISP domain"/>
    <property type="match status" value="1"/>
</dbReference>
<feature type="domain" description="Rieske" evidence="6">
    <location>
        <begin position="40"/>
        <end position="113"/>
    </location>
</feature>
<dbReference type="AlphaFoldDB" id="A0ABD5X702"/>
<evidence type="ECO:0000259" key="6">
    <source>
        <dbReference type="PROSITE" id="PS51296"/>
    </source>
</evidence>
<dbReference type="GO" id="GO:0051537">
    <property type="term" value="F:2 iron, 2 sulfur cluster binding"/>
    <property type="evidence" value="ECO:0007669"/>
    <property type="project" value="UniProtKB-KW"/>
</dbReference>
<dbReference type="EMBL" id="JBHSZQ010000047">
    <property type="protein sequence ID" value="MFC7126998.1"/>
    <property type="molecule type" value="Genomic_DNA"/>
</dbReference>
<proteinExistence type="predicted"/>
<sequence>MTDRHRLTSVDTVEEDGAWLFTVRDAHDINQEVMLVPCEDSSQKVNAYINTCTHEQQPLYRDEVGVVMRDGGVVCPKHGSVFDSCSGECDNGPATGTTLSEIAIDVDDGQVYLTDDSVDFLWGGGDTDDDDDGSPSSTSHLRF</sequence>
<evidence type="ECO:0000256" key="3">
    <source>
        <dbReference type="ARBA" id="ARBA00023004"/>
    </source>
</evidence>
<dbReference type="PROSITE" id="PS51296">
    <property type="entry name" value="RIESKE"/>
    <property type="match status" value="1"/>
</dbReference>
<dbReference type="InterPro" id="IPR036922">
    <property type="entry name" value="Rieske_2Fe-2S_sf"/>
</dbReference>
<gene>
    <name evidence="7" type="ORF">ACFQJ7_13360</name>
</gene>
<dbReference type="GO" id="GO:0046872">
    <property type="term" value="F:metal ion binding"/>
    <property type="evidence" value="ECO:0007669"/>
    <property type="project" value="UniProtKB-KW"/>
</dbReference>
<evidence type="ECO:0000256" key="5">
    <source>
        <dbReference type="SAM" id="MobiDB-lite"/>
    </source>
</evidence>
<protein>
    <submittedName>
        <fullName evidence="7">Rieske (2Fe-2S) protein</fullName>
    </submittedName>
</protein>
<accession>A0ABD5X702</accession>
<evidence type="ECO:0000256" key="2">
    <source>
        <dbReference type="ARBA" id="ARBA00022723"/>
    </source>
</evidence>
<keyword evidence="1" id="KW-0001">2Fe-2S</keyword>
<keyword evidence="4" id="KW-0411">Iron-sulfur</keyword>
<dbReference type="InterPro" id="IPR017941">
    <property type="entry name" value="Rieske_2Fe-2S"/>
</dbReference>
<dbReference type="CDD" id="cd03467">
    <property type="entry name" value="Rieske"/>
    <property type="match status" value="1"/>
</dbReference>
<evidence type="ECO:0000313" key="7">
    <source>
        <dbReference type="EMBL" id="MFC7126998.1"/>
    </source>
</evidence>
<keyword evidence="3" id="KW-0408">Iron</keyword>
<dbReference type="Proteomes" id="UP001596414">
    <property type="component" value="Unassembled WGS sequence"/>
</dbReference>
<evidence type="ECO:0000313" key="8">
    <source>
        <dbReference type="Proteomes" id="UP001596414"/>
    </source>
</evidence>
<evidence type="ECO:0000256" key="4">
    <source>
        <dbReference type="ARBA" id="ARBA00023014"/>
    </source>
</evidence>
<dbReference type="RefSeq" id="WP_267637154.1">
    <property type="nucleotide sequence ID" value="NZ_JAODIY010000009.1"/>
</dbReference>
<dbReference type="Gene3D" id="2.102.10.10">
    <property type="entry name" value="Rieske [2Fe-2S] iron-sulphur domain"/>
    <property type="match status" value="1"/>
</dbReference>
<evidence type="ECO:0000256" key="1">
    <source>
        <dbReference type="ARBA" id="ARBA00022714"/>
    </source>
</evidence>
<name>A0ABD5X702_9EURY</name>